<reference evidence="5" key="1">
    <citation type="submission" date="2016-10" db="EMBL/GenBank/DDBJ databases">
        <authorList>
            <person name="Varghese N."/>
            <person name="Submissions S."/>
        </authorList>
    </citation>
    <scope>NUCLEOTIDE SEQUENCE [LARGE SCALE GENOMIC DNA]</scope>
    <source>
        <strain evidence="5">CGMCC 1.9230</strain>
    </source>
</reference>
<dbReference type="InterPro" id="IPR041698">
    <property type="entry name" value="Methyltransf_25"/>
</dbReference>
<dbReference type="SUPFAM" id="SSF53335">
    <property type="entry name" value="S-adenosyl-L-methionine-dependent methyltransferases"/>
    <property type="match status" value="1"/>
</dbReference>
<name>A0A1H5VJX1_9FLAO</name>
<dbReference type="EMBL" id="FNVP01000003">
    <property type="protein sequence ID" value="SEF87141.1"/>
    <property type="molecule type" value="Genomic_DNA"/>
</dbReference>
<protein>
    <submittedName>
        <fullName evidence="4">Methyltransferase domain-containing protein</fullName>
    </submittedName>
</protein>
<evidence type="ECO:0000313" key="4">
    <source>
        <dbReference type="EMBL" id="SEF87141.1"/>
    </source>
</evidence>
<evidence type="ECO:0000313" key="5">
    <source>
        <dbReference type="Proteomes" id="UP000236737"/>
    </source>
</evidence>
<dbReference type="Pfam" id="PF13649">
    <property type="entry name" value="Methyltransf_25"/>
    <property type="match status" value="1"/>
</dbReference>
<dbReference type="AlphaFoldDB" id="A0A1H5VJX1"/>
<keyword evidence="2 4" id="KW-0808">Transferase</keyword>
<dbReference type="PANTHER" id="PTHR43861:SF1">
    <property type="entry name" value="TRANS-ACONITATE 2-METHYLTRANSFERASE"/>
    <property type="match status" value="1"/>
</dbReference>
<dbReference type="Gene3D" id="2.20.130.10">
    <property type="entry name" value="CAC2371-like domains"/>
    <property type="match status" value="1"/>
</dbReference>
<keyword evidence="1 4" id="KW-0489">Methyltransferase</keyword>
<evidence type="ECO:0000256" key="1">
    <source>
        <dbReference type="ARBA" id="ARBA00022603"/>
    </source>
</evidence>
<dbReference type="RefSeq" id="WP_103999311.1">
    <property type="nucleotide sequence ID" value="NZ_FNVP01000003.1"/>
</dbReference>
<accession>A0A1H5VJX1</accession>
<dbReference type="InterPro" id="IPR029063">
    <property type="entry name" value="SAM-dependent_MTases_sf"/>
</dbReference>
<feature type="domain" description="Methyltransferase" evidence="3">
    <location>
        <begin position="42"/>
        <end position="133"/>
    </location>
</feature>
<gene>
    <name evidence="4" type="ORF">SAMN04488130_103234</name>
</gene>
<organism evidence="4 5">
    <name type="scientific">Flavobacterium urumqiense</name>
    <dbReference type="NCBI Taxonomy" id="935224"/>
    <lineage>
        <taxon>Bacteria</taxon>
        <taxon>Pseudomonadati</taxon>
        <taxon>Bacteroidota</taxon>
        <taxon>Flavobacteriia</taxon>
        <taxon>Flavobacteriales</taxon>
        <taxon>Flavobacteriaceae</taxon>
        <taxon>Flavobacterium</taxon>
    </lineage>
</organism>
<proteinExistence type="predicted"/>
<dbReference type="GO" id="GO:0008168">
    <property type="term" value="F:methyltransferase activity"/>
    <property type="evidence" value="ECO:0007669"/>
    <property type="project" value="UniProtKB-KW"/>
</dbReference>
<dbReference type="CDD" id="cd02440">
    <property type="entry name" value="AdoMet_MTases"/>
    <property type="match status" value="1"/>
</dbReference>
<dbReference type="Gene3D" id="3.40.50.150">
    <property type="entry name" value="Vaccinia Virus protein VP39"/>
    <property type="match status" value="1"/>
</dbReference>
<sequence>MTNLYSGKMAAIFDAMYQTFIDYDEEYRFYNNLIQDNNCKTILEIGSGTGNLAKRFQENQQEYIGLDYSESMIAIAKERNENCNFIYGDMRDFQLKNPVDSILITGRSTSYMITNEDVNTTFGSINENLTSNGIVVFDFIDANRYIPYAKENPIIIHEAKYEGVNYYRNSNWKTTSAENFILEWAAQYYTIKEGQKEIIADDFSTVRVFTLNEIQLFLYLNGFEIIKTIDRKTYAYDTYVIVARKKQLQTI</sequence>
<dbReference type="GO" id="GO:0032259">
    <property type="term" value="P:methylation"/>
    <property type="evidence" value="ECO:0007669"/>
    <property type="project" value="UniProtKB-KW"/>
</dbReference>
<keyword evidence="5" id="KW-1185">Reference proteome</keyword>
<evidence type="ECO:0000256" key="2">
    <source>
        <dbReference type="ARBA" id="ARBA00022679"/>
    </source>
</evidence>
<dbReference type="PANTHER" id="PTHR43861">
    <property type="entry name" value="TRANS-ACONITATE 2-METHYLTRANSFERASE-RELATED"/>
    <property type="match status" value="1"/>
</dbReference>
<dbReference type="Proteomes" id="UP000236737">
    <property type="component" value="Unassembled WGS sequence"/>
</dbReference>
<dbReference type="OrthoDB" id="9789123at2"/>
<evidence type="ECO:0000259" key="3">
    <source>
        <dbReference type="Pfam" id="PF13649"/>
    </source>
</evidence>